<dbReference type="AlphaFoldDB" id="B0D4I9"/>
<gene>
    <name evidence="1" type="ORF">LACBIDRAFT_293600</name>
</gene>
<dbReference type="RefSeq" id="XP_001879020.1">
    <property type="nucleotide sequence ID" value="XM_001878985.1"/>
</dbReference>
<name>B0D4I9_LACBS</name>
<dbReference type="KEGG" id="lbc:LACBIDRAFT_293600"/>
<accession>B0D4I9</accession>
<dbReference type="HOGENOM" id="CLU_1415390_0_0_1"/>
<dbReference type="EMBL" id="DS547097">
    <property type="protein sequence ID" value="EDR10570.1"/>
    <property type="molecule type" value="Genomic_DNA"/>
</dbReference>
<keyword evidence="2" id="KW-1185">Reference proteome</keyword>
<dbReference type="OrthoDB" id="10498404at2759"/>
<evidence type="ECO:0000313" key="1">
    <source>
        <dbReference type="EMBL" id="EDR10570.1"/>
    </source>
</evidence>
<proteinExistence type="predicted"/>
<sequence>MALVAGEILLQMDPANAVLDPATTIAQEELPLLAFQNLTLAPRPIRPGYEMVGPAVKEPTSVQVSRLASLSARLSSLEQATLEHNSRLDKLRTDVNDIKQALVPPADSVVLACLVDRFLHKRGFSPLEPDQRKAWVQSKINELSQACGISLANIVEFMIVHASRVERGMLYSFPSNTVARAITSSKIASASE</sequence>
<organism evidence="2">
    <name type="scientific">Laccaria bicolor (strain S238N-H82 / ATCC MYA-4686)</name>
    <name type="common">Bicoloured deceiver</name>
    <name type="synonym">Laccaria laccata var. bicolor</name>
    <dbReference type="NCBI Taxonomy" id="486041"/>
    <lineage>
        <taxon>Eukaryota</taxon>
        <taxon>Fungi</taxon>
        <taxon>Dikarya</taxon>
        <taxon>Basidiomycota</taxon>
        <taxon>Agaricomycotina</taxon>
        <taxon>Agaricomycetes</taxon>
        <taxon>Agaricomycetidae</taxon>
        <taxon>Agaricales</taxon>
        <taxon>Agaricineae</taxon>
        <taxon>Hydnangiaceae</taxon>
        <taxon>Laccaria</taxon>
    </lineage>
</organism>
<dbReference type="InParanoid" id="B0D4I9"/>
<dbReference type="GeneID" id="6074382"/>
<dbReference type="Proteomes" id="UP000001194">
    <property type="component" value="Unassembled WGS sequence"/>
</dbReference>
<evidence type="ECO:0000313" key="2">
    <source>
        <dbReference type="Proteomes" id="UP000001194"/>
    </source>
</evidence>
<protein>
    <submittedName>
        <fullName evidence="1">Predicted protein</fullName>
    </submittedName>
</protein>
<reference evidence="1 2" key="1">
    <citation type="journal article" date="2008" name="Nature">
        <title>The genome of Laccaria bicolor provides insights into mycorrhizal symbiosis.</title>
        <authorList>
            <person name="Martin F."/>
            <person name="Aerts A."/>
            <person name="Ahren D."/>
            <person name="Brun A."/>
            <person name="Danchin E.G.J."/>
            <person name="Duchaussoy F."/>
            <person name="Gibon J."/>
            <person name="Kohler A."/>
            <person name="Lindquist E."/>
            <person name="Pereda V."/>
            <person name="Salamov A."/>
            <person name="Shapiro H.J."/>
            <person name="Wuyts J."/>
            <person name="Blaudez D."/>
            <person name="Buee M."/>
            <person name="Brokstein P."/>
            <person name="Canbaeck B."/>
            <person name="Cohen D."/>
            <person name="Courty P.E."/>
            <person name="Coutinho P.M."/>
            <person name="Delaruelle C."/>
            <person name="Detter J.C."/>
            <person name="Deveau A."/>
            <person name="DiFazio S."/>
            <person name="Duplessis S."/>
            <person name="Fraissinet-Tachet L."/>
            <person name="Lucic E."/>
            <person name="Frey-Klett P."/>
            <person name="Fourrey C."/>
            <person name="Feussner I."/>
            <person name="Gay G."/>
            <person name="Grimwood J."/>
            <person name="Hoegger P.J."/>
            <person name="Jain P."/>
            <person name="Kilaru S."/>
            <person name="Labbe J."/>
            <person name="Lin Y.C."/>
            <person name="Legue V."/>
            <person name="Le Tacon F."/>
            <person name="Marmeisse R."/>
            <person name="Melayah D."/>
            <person name="Montanini B."/>
            <person name="Muratet M."/>
            <person name="Nehls U."/>
            <person name="Niculita-Hirzel H."/>
            <person name="Oudot-Le Secq M.P."/>
            <person name="Peter M."/>
            <person name="Quesneville H."/>
            <person name="Rajashekar B."/>
            <person name="Reich M."/>
            <person name="Rouhier N."/>
            <person name="Schmutz J."/>
            <person name="Yin T."/>
            <person name="Chalot M."/>
            <person name="Henrissat B."/>
            <person name="Kuees U."/>
            <person name="Lucas S."/>
            <person name="Van de Peer Y."/>
            <person name="Podila G.K."/>
            <person name="Polle A."/>
            <person name="Pukkila P.J."/>
            <person name="Richardson P.M."/>
            <person name="Rouze P."/>
            <person name="Sanders I.R."/>
            <person name="Stajich J.E."/>
            <person name="Tunlid A."/>
            <person name="Tuskan G."/>
            <person name="Grigoriev I.V."/>
        </authorList>
    </citation>
    <scope>NUCLEOTIDE SEQUENCE [LARGE SCALE GENOMIC DNA]</scope>
    <source>
        <strain evidence="2">S238N-H82 / ATCC MYA-4686</strain>
    </source>
</reference>